<evidence type="ECO:0000313" key="1">
    <source>
        <dbReference type="EMBL" id="KAA0257648.1"/>
    </source>
</evidence>
<organism evidence="1 2">
    <name type="scientific">Deferribacter autotrophicus</name>
    <dbReference type="NCBI Taxonomy" id="500465"/>
    <lineage>
        <taxon>Bacteria</taxon>
        <taxon>Pseudomonadati</taxon>
        <taxon>Deferribacterota</taxon>
        <taxon>Deferribacteres</taxon>
        <taxon>Deferribacterales</taxon>
        <taxon>Deferribacteraceae</taxon>
        <taxon>Deferribacter</taxon>
    </lineage>
</organism>
<dbReference type="OrthoDB" id="9808602at2"/>
<accession>A0A5A8F0Q4</accession>
<dbReference type="EMBL" id="VFJB01000006">
    <property type="protein sequence ID" value="KAA0257648.1"/>
    <property type="molecule type" value="Genomic_DNA"/>
</dbReference>
<evidence type="ECO:0000313" key="2">
    <source>
        <dbReference type="Proteomes" id="UP000322876"/>
    </source>
</evidence>
<proteinExistence type="predicted"/>
<name>A0A5A8F0Q4_9BACT</name>
<keyword evidence="2" id="KW-1185">Reference proteome</keyword>
<sequence>MVFILHLTRYYFKLFLSKIGIFCKNILILGSGNAGKMVAKGLIDDKEFGFRIAGFLDDNKAGDCMKWINKNY</sequence>
<protein>
    <recommendedName>
        <fullName evidence="3">PglD N-terminal domain-containing protein</fullName>
    </recommendedName>
</protein>
<dbReference type="Proteomes" id="UP000322876">
    <property type="component" value="Unassembled WGS sequence"/>
</dbReference>
<dbReference type="AlphaFoldDB" id="A0A5A8F0Q4"/>
<gene>
    <name evidence="1" type="ORF">FHQ18_07855</name>
</gene>
<reference evidence="1 2" key="1">
    <citation type="submission" date="2019-06" db="EMBL/GenBank/DDBJ databases">
        <title>Genomic insights into carbon and energy metabolism of Deferribacter autotrophicus revealed new metabolic traits in the phylum Deferribacteres.</title>
        <authorList>
            <person name="Slobodkin A.I."/>
            <person name="Slobodkina G.B."/>
            <person name="Allioux M."/>
            <person name="Alain K."/>
            <person name="Jebbar M."/>
            <person name="Shadrin V."/>
            <person name="Kublanov I.V."/>
            <person name="Toshchakov S.V."/>
            <person name="Bonch-Osmolovskaya E.A."/>
        </authorList>
    </citation>
    <scope>NUCLEOTIDE SEQUENCE [LARGE SCALE GENOMIC DNA]</scope>
    <source>
        <strain evidence="1 2">SL50</strain>
    </source>
</reference>
<dbReference type="Gene3D" id="3.40.50.720">
    <property type="entry name" value="NAD(P)-binding Rossmann-like Domain"/>
    <property type="match status" value="1"/>
</dbReference>
<evidence type="ECO:0008006" key="3">
    <source>
        <dbReference type="Google" id="ProtNLM"/>
    </source>
</evidence>
<comment type="caution">
    <text evidence="1">The sequence shown here is derived from an EMBL/GenBank/DDBJ whole genome shotgun (WGS) entry which is preliminary data.</text>
</comment>